<organism evidence="2 3">
    <name type="scientific">Nitrosomonas communis</name>
    <dbReference type="NCBI Taxonomy" id="44574"/>
    <lineage>
        <taxon>Bacteria</taxon>
        <taxon>Pseudomonadati</taxon>
        <taxon>Pseudomonadota</taxon>
        <taxon>Betaproteobacteria</taxon>
        <taxon>Nitrosomonadales</taxon>
        <taxon>Nitrosomonadaceae</taxon>
        <taxon>Nitrosomonas</taxon>
    </lineage>
</organism>
<evidence type="ECO:0000313" key="2">
    <source>
        <dbReference type="EMBL" id="SFN03308.1"/>
    </source>
</evidence>
<keyword evidence="2" id="KW-0067">ATP-binding</keyword>
<dbReference type="Pfam" id="PF13148">
    <property type="entry name" value="DUF3987"/>
    <property type="match status" value="1"/>
</dbReference>
<name>A0A1I4VPX9_9PROT</name>
<sequence>MLDLNKAKFPSNLANTFPQGERNESGENPYQWPEPQPLTVKVEPEPYPIDALPDGIRESVLEVQGFVKAPIPLVVSSALSALSLATQAHVNVQRAERLQGPCGLFMLTIGDSGERKSTCDGFFTTPIREHEQQQAELLKPELEQFEAELSAWNAEREGILAAIKNAGKACKPTDKLKRDLAEIQHNKPEAPRMPRLLLGDETPENLAWSLAKHWPSSGVISSEAGLIFGSHGMGKESVMRNLALYNVLWDGGVHNVGRRTSESFTVQGARLTVGLQIQETTLREFIEKSGALARGKGYFARFLVSWPESTQGTRFFTEPPTNWPSLTAFNKRLNEILSIPPSMSDDGGLEPVTLTFSPEAKAAWVRYYNAIEKELANGGELYDVRDVASKSADNAARLAAIFHVF</sequence>
<dbReference type="GO" id="GO:0004386">
    <property type="term" value="F:helicase activity"/>
    <property type="evidence" value="ECO:0007669"/>
    <property type="project" value="UniProtKB-KW"/>
</dbReference>
<keyword evidence="3" id="KW-1185">Reference proteome</keyword>
<accession>A0A1I4VPX9</accession>
<protein>
    <submittedName>
        <fullName evidence="2">Putative DNA primase/helicase</fullName>
    </submittedName>
</protein>
<dbReference type="AlphaFoldDB" id="A0A1I4VPX9"/>
<proteinExistence type="predicted"/>
<dbReference type="RefSeq" id="WP_074907031.1">
    <property type="nucleotide sequence ID" value="NZ_FOUB01000088.1"/>
</dbReference>
<dbReference type="Proteomes" id="UP000183287">
    <property type="component" value="Unassembled WGS sequence"/>
</dbReference>
<dbReference type="InterPro" id="IPR025048">
    <property type="entry name" value="DUF3987"/>
</dbReference>
<dbReference type="EMBL" id="FOUB01000088">
    <property type="protein sequence ID" value="SFN03308.1"/>
    <property type="molecule type" value="Genomic_DNA"/>
</dbReference>
<keyword evidence="2" id="KW-0347">Helicase</keyword>
<feature type="region of interest" description="Disordered" evidence="1">
    <location>
        <begin position="1"/>
        <end position="38"/>
    </location>
</feature>
<keyword evidence="2" id="KW-0378">Hydrolase</keyword>
<reference evidence="3" key="1">
    <citation type="submission" date="2016-10" db="EMBL/GenBank/DDBJ databases">
        <authorList>
            <person name="Varghese N."/>
            <person name="Submissions S."/>
        </authorList>
    </citation>
    <scope>NUCLEOTIDE SEQUENCE [LARGE SCALE GENOMIC DNA]</scope>
    <source>
        <strain evidence="3">Nm44</strain>
    </source>
</reference>
<keyword evidence="2" id="KW-0547">Nucleotide-binding</keyword>
<evidence type="ECO:0000313" key="3">
    <source>
        <dbReference type="Proteomes" id="UP000183287"/>
    </source>
</evidence>
<evidence type="ECO:0000256" key="1">
    <source>
        <dbReference type="SAM" id="MobiDB-lite"/>
    </source>
</evidence>
<gene>
    <name evidence="2" type="ORF">SAMN05421863_10887</name>
</gene>